<dbReference type="InterPro" id="IPR035969">
    <property type="entry name" value="Rab-GAP_TBC_sf"/>
</dbReference>
<dbReference type="GO" id="GO:0005789">
    <property type="term" value="C:endoplasmic reticulum membrane"/>
    <property type="evidence" value="ECO:0007669"/>
    <property type="project" value="TreeGrafter"/>
</dbReference>
<keyword evidence="1" id="KW-0343">GTPase activation</keyword>
<keyword evidence="3" id="KW-0472">Membrane</keyword>
<feature type="transmembrane region" description="Helical" evidence="3">
    <location>
        <begin position="507"/>
        <end position="525"/>
    </location>
</feature>
<feature type="transmembrane region" description="Helical" evidence="3">
    <location>
        <begin position="554"/>
        <end position="573"/>
    </location>
</feature>
<dbReference type="PANTHER" id="PTHR20913">
    <property type="entry name" value="TBC1 DOMAIN FAMILY MEMBER 20/GTPASE"/>
    <property type="match status" value="1"/>
</dbReference>
<dbReference type="GO" id="GO:0005096">
    <property type="term" value="F:GTPase activator activity"/>
    <property type="evidence" value="ECO:0007669"/>
    <property type="project" value="UniProtKB-KW"/>
</dbReference>
<dbReference type="Gene3D" id="1.10.8.1310">
    <property type="match status" value="1"/>
</dbReference>
<dbReference type="GO" id="GO:0006888">
    <property type="term" value="P:endoplasmic reticulum to Golgi vesicle-mediated transport"/>
    <property type="evidence" value="ECO:0007669"/>
    <property type="project" value="TreeGrafter"/>
</dbReference>
<dbReference type="PROSITE" id="PS50086">
    <property type="entry name" value="TBC_RABGAP"/>
    <property type="match status" value="1"/>
</dbReference>
<dbReference type="SUPFAM" id="SSF47923">
    <property type="entry name" value="Ypt/Rab-GAP domain of gyp1p"/>
    <property type="match status" value="1"/>
</dbReference>
<dbReference type="PANTHER" id="PTHR20913:SF7">
    <property type="entry name" value="RE60063P"/>
    <property type="match status" value="1"/>
</dbReference>
<reference evidence="5" key="1">
    <citation type="submission" date="2021-02" db="EMBL/GenBank/DDBJ databases">
        <authorList>
            <person name="Nieuwenhuis M."/>
            <person name="Van De Peppel L.J.J."/>
        </authorList>
    </citation>
    <scope>NUCLEOTIDE SEQUENCE</scope>
    <source>
        <strain evidence="5">D49</strain>
    </source>
</reference>
<dbReference type="EMBL" id="JABCKI010000186">
    <property type="protein sequence ID" value="KAG5651878.1"/>
    <property type="molecule type" value="Genomic_DNA"/>
</dbReference>
<organism evidence="5 6">
    <name type="scientific">Sphagnurus paluster</name>
    <dbReference type="NCBI Taxonomy" id="117069"/>
    <lineage>
        <taxon>Eukaryota</taxon>
        <taxon>Fungi</taxon>
        <taxon>Dikarya</taxon>
        <taxon>Basidiomycota</taxon>
        <taxon>Agaricomycotina</taxon>
        <taxon>Agaricomycetes</taxon>
        <taxon>Agaricomycetidae</taxon>
        <taxon>Agaricales</taxon>
        <taxon>Tricholomatineae</taxon>
        <taxon>Lyophyllaceae</taxon>
        <taxon>Sphagnurus</taxon>
    </lineage>
</organism>
<feature type="compositionally biased region" description="Polar residues" evidence="2">
    <location>
        <begin position="366"/>
        <end position="380"/>
    </location>
</feature>
<feature type="compositionally biased region" description="Polar residues" evidence="2">
    <location>
        <begin position="337"/>
        <end position="349"/>
    </location>
</feature>
<feature type="compositionally biased region" description="Basic and acidic residues" evidence="2">
    <location>
        <begin position="67"/>
        <end position="101"/>
    </location>
</feature>
<evidence type="ECO:0000256" key="2">
    <source>
        <dbReference type="SAM" id="MobiDB-lite"/>
    </source>
</evidence>
<keyword evidence="6" id="KW-1185">Reference proteome</keyword>
<protein>
    <recommendedName>
        <fullName evidence="4">Rab-GAP TBC domain-containing protein</fullName>
    </recommendedName>
</protein>
<proteinExistence type="predicted"/>
<dbReference type="Gene3D" id="1.10.472.80">
    <property type="entry name" value="Ypt/Rab-GAP domain of gyp1p, domain 3"/>
    <property type="match status" value="1"/>
</dbReference>
<dbReference type="AlphaFoldDB" id="A0A9P7GKR1"/>
<reference evidence="5" key="2">
    <citation type="submission" date="2021-10" db="EMBL/GenBank/DDBJ databases">
        <title>Phylogenomics reveals ancestral predisposition of the termite-cultivated fungus Termitomyces towards a domesticated lifestyle.</title>
        <authorList>
            <person name="Auxier B."/>
            <person name="Grum-Grzhimaylo A."/>
            <person name="Cardenas M.E."/>
            <person name="Lodge J.D."/>
            <person name="Laessoe T."/>
            <person name="Pedersen O."/>
            <person name="Smith M.E."/>
            <person name="Kuyper T.W."/>
            <person name="Franco-Molano E.A."/>
            <person name="Baroni T.J."/>
            <person name="Aanen D.K."/>
        </authorList>
    </citation>
    <scope>NUCLEOTIDE SEQUENCE</scope>
    <source>
        <strain evidence="5">D49</strain>
    </source>
</reference>
<evidence type="ECO:0000313" key="5">
    <source>
        <dbReference type="EMBL" id="KAG5651878.1"/>
    </source>
</evidence>
<evidence type="ECO:0000313" key="6">
    <source>
        <dbReference type="Proteomes" id="UP000717328"/>
    </source>
</evidence>
<evidence type="ECO:0000259" key="4">
    <source>
        <dbReference type="PROSITE" id="PS50086"/>
    </source>
</evidence>
<dbReference type="OrthoDB" id="206700at2759"/>
<evidence type="ECO:0000256" key="1">
    <source>
        <dbReference type="ARBA" id="ARBA00022468"/>
    </source>
</evidence>
<dbReference type="InterPro" id="IPR000195">
    <property type="entry name" value="Rab-GAP-TBC_dom"/>
</dbReference>
<feature type="region of interest" description="Disordered" evidence="2">
    <location>
        <begin position="59"/>
        <end position="101"/>
    </location>
</feature>
<feature type="domain" description="Rab-GAP TBC" evidence="4">
    <location>
        <begin position="35"/>
        <end position="220"/>
    </location>
</feature>
<feature type="region of interest" description="Disordered" evidence="2">
    <location>
        <begin position="290"/>
        <end position="384"/>
    </location>
</feature>
<dbReference type="InterPro" id="IPR045913">
    <property type="entry name" value="TBC20/Gyp8-like"/>
</dbReference>
<dbReference type="Proteomes" id="UP000717328">
    <property type="component" value="Unassembled WGS sequence"/>
</dbReference>
<dbReference type="Pfam" id="PF00566">
    <property type="entry name" value="RabGAP-TBC"/>
    <property type="match status" value="1"/>
</dbReference>
<gene>
    <name evidence="5" type="ORF">H0H81_007072</name>
</gene>
<name>A0A9P7GKR1_9AGAR</name>
<keyword evidence="3" id="KW-1133">Transmembrane helix</keyword>
<accession>A0A9P7GKR1</accession>
<sequence length="578" mass="64209">MAVREASLKTESLLQVEKRPILDWEDLRRRSLQPGGFGSSRAEIWPKLLHVSPVQKSKSLAATPISDSKDGPEGEEKVTVDQDKDTAQKDMSGEQEHRDERQIRLDTDRSFVLYPGYHDVVSVIFLTLPEEIQLACVEKISLHRVRDSMGATLEPVLGLLRRTSVTKNLLRLVDPEYAQNLERSSPLPFYALSNLLTLFAHDMPTLPLIQHVFDYLLSRPPIAVVYLATAVILSRKQELRELEEEDEDEGIGMAHSLLSGLPHLVDTEELRNDAEDVQVEEDTMVSVKLEVQSEAQDETLKMEEKIEEPGDMGDVTKAEDSKAEEPQDPDSIDHLSMAQTEDSTEQNALNPHLEEKTEPADPETPLASTETMKPSKSSSPVPARHSFSTTLTALLTHADAMYLQYPPTHPELALAHIMGPQSVVHTWSESPRELPRDDEAEAMVGVPSLVVYPYIDDDSIDVGTDGEWEDEKKTQVAKQKQKNKGKLRRKAQRALARLMRRERRTGVMVAGAVVVLSVAMAVYGVRFRGTHAGAGVYGFVGPEGQGTREWKMKFAGWVGAAVVGVMGRVFSGFTPSAP</sequence>
<keyword evidence="3" id="KW-0812">Transmembrane</keyword>
<feature type="compositionally biased region" description="Basic and acidic residues" evidence="2">
    <location>
        <begin position="298"/>
        <end position="325"/>
    </location>
</feature>
<comment type="caution">
    <text evidence="5">The sequence shown here is derived from an EMBL/GenBank/DDBJ whole genome shotgun (WGS) entry which is preliminary data.</text>
</comment>
<evidence type="ECO:0000256" key="3">
    <source>
        <dbReference type="SAM" id="Phobius"/>
    </source>
</evidence>